<keyword evidence="1" id="KW-1133">Transmembrane helix</keyword>
<keyword evidence="1" id="KW-0812">Transmembrane</keyword>
<dbReference type="Pfam" id="PF13400">
    <property type="entry name" value="Tad"/>
    <property type="match status" value="1"/>
</dbReference>
<evidence type="ECO:0000256" key="1">
    <source>
        <dbReference type="SAM" id="Phobius"/>
    </source>
</evidence>
<evidence type="ECO:0000313" key="4">
    <source>
        <dbReference type="Proteomes" id="UP000294894"/>
    </source>
</evidence>
<dbReference type="EMBL" id="CP038267">
    <property type="protein sequence ID" value="QBR93776.1"/>
    <property type="molecule type" value="Genomic_DNA"/>
</dbReference>
<dbReference type="KEGG" id="noy:EXE57_16945"/>
<feature type="domain" description="Putative Flp pilus-assembly TadG-like N-terminal" evidence="2">
    <location>
        <begin position="11"/>
        <end position="58"/>
    </location>
</feature>
<dbReference type="Proteomes" id="UP000294894">
    <property type="component" value="Chromosome"/>
</dbReference>
<reference evidence="3 4" key="1">
    <citation type="submission" date="2019-03" db="EMBL/GenBank/DDBJ databases">
        <title>Three New Species of Nocardioides, Nocardioides euryhalodurans sp. nov., Nocardioides seonyuensis sp. nov. and Nocardioides eburneoflavus sp. nov., Iolated from Soil.</title>
        <authorList>
            <person name="Roh S.G."/>
            <person name="Lee C."/>
            <person name="Kim M.-K."/>
            <person name="Kim S.B."/>
        </authorList>
    </citation>
    <scope>NUCLEOTIDE SEQUENCE [LARGE SCALE GENOMIC DNA]</scope>
    <source>
        <strain evidence="3 4">MMS17-SY117</strain>
    </source>
</reference>
<keyword evidence="1" id="KW-0472">Membrane</keyword>
<feature type="transmembrane region" description="Helical" evidence="1">
    <location>
        <begin position="15"/>
        <end position="39"/>
    </location>
</feature>
<evidence type="ECO:0000313" key="3">
    <source>
        <dbReference type="EMBL" id="QBR93776.1"/>
    </source>
</evidence>
<name>A0A4P7GNJ1_9ACTN</name>
<keyword evidence="4" id="KW-1185">Reference proteome</keyword>
<proteinExistence type="predicted"/>
<dbReference type="AlphaFoldDB" id="A0A4P7GNJ1"/>
<gene>
    <name evidence="3" type="ORF">EXE57_16945</name>
</gene>
<accession>A0A4P7GNJ1</accession>
<dbReference type="InterPro" id="IPR028087">
    <property type="entry name" value="Tad_N"/>
</dbReference>
<protein>
    <recommendedName>
        <fullName evidence="2">Putative Flp pilus-assembly TadG-like N-terminal domain-containing protein</fullName>
    </recommendedName>
</protein>
<sequence>MGHQRIPDERGQTSLLIVGLAVVLMMMVAVVVDATAAYLQRQGLATVADGAALAGADAGSRNEPDLYTDGIRDEPRLDQARALAAAAVADHLRETGAYAEFPGLRYAVSLDPADDSVVVRVQAPLDLPLTFPGAPQTAPVSASASATVLLD</sequence>
<evidence type="ECO:0000259" key="2">
    <source>
        <dbReference type="Pfam" id="PF13400"/>
    </source>
</evidence>
<dbReference type="OrthoDB" id="3789668at2"/>
<organism evidence="3 4">
    <name type="scientific">Nocardioides euryhalodurans</name>
    <dbReference type="NCBI Taxonomy" id="2518370"/>
    <lineage>
        <taxon>Bacteria</taxon>
        <taxon>Bacillati</taxon>
        <taxon>Actinomycetota</taxon>
        <taxon>Actinomycetes</taxon>
        <taxon>Propionibacteriales</taxon>
        <taxon>Nocardioidaceae</taxon>
        <taxon>Nocardioides</taxon>
    </lineage>
</organism>
<dbReference type="RefSeq" id="WP_135079534.1">
    <property type="nucleotide sequence ID" value="NZ_CP038267.1"/>
</dbReference>